<evidence type="ECO:0008006" key="3">
    <source>
        <dbReference type="Google" id="ProtNLM"/>
    </source>
</evidence>
<evidence type="ECO:0000313" key="1">
    <source>
        <dbReference type="EMBL" id="MBB6252262.1"/>
    </source>
</evidence>
<comment type="caution">
    <text evidence="1">The sequence shown here is derived from an EMBL/GenBank/DDBJ whole genome shotgun (WGS) entry which is preliminary data.</text>
</comment>
<dbReference type="InterPro" id="IPR036412">
    <property type="entry name" value="HAD-like_sf"/>
</dbReference>
<dbReference type="Proteomes" id="UP000539175">
    <property type="component" value="Unassembled WGS sequence"/>
</dbReference>
<name>A0A7X0AY31_9PROT</name>
<dbReference type="SUPFAM" id="SSF56784">
    <property type="entry name" value="HAD-like"/>
    <property type="match status" value="1"/>
</dbReference>
<dbReference type="EMBL" id="JACIIZ010000007">
    <property type="protein sequence ID" value="MBB6252262.1"/>
    <property type="molecule type" value="Genomic_DNA"/>
</dbReference>
<dbReference type="AlphaFoldDB" id="A0A7X0AY31"/>
<protein>
    <recommendedName>
        <fullName evidence="3">Haloacid dehalogenase-like hydrolase</fullName>
    </recommendedName>
</protein>
<gene>
    <name evidence="1" type="ORF">FHS74_002822</name>
</gene>
<sequence length="214" mass="23616">MQGDADMRPGTGPIGLDFDNTIICYDSVLANLGIEYGFLPSGFTEAKIAVRNAVRALEDGERKWQRLQAAAYGQQIDRATPFPGFWDFLALCHERAMPLVVISHKTRYAAADPGGVDLRQAALGWMRHQGLFDNGRSPLTEDQVHFADSRTEKVGMVRRLGCRCFVDDLEEVFNDPDYPRDVPAVLFTGGAPAPAGPWRGVGHWREVADAVIGR</sequence>
<dbReference type="RefSeq" id="WP_184801496.1">
    <property type="nucleotide sequence ID" value="NZ_JACIIZ010000007.1"/>
</dbReference>
<organism evidence="1 2">
    <name type="scientific">Nitrospirillum iridis</name>
    <dbReference type="NCBI Taxonomy" id="765888"/>
    <lineage>
        <taxon>Bacteria</taxon>
        <taxon>Pseudomonadati</taxon>
        <taxon>Pseudomonadota</taxon>
        <taxon>Alphaproteobacteria</taxon>
        <taxon>Rhodospirillales</taxon>
        <taxon>Azospirillaceae</taxon>
        <taxon>Nitrospirillum</taxon>
    </lineage>
</organism>
<keyword evidence="2" id="KW-1185">Reference proteome</keyword>
<evidence type="ECO:0000313" key="2">
    <source>
        <dbReference type="Proteomes" id="UP000539175"/>
    </source>
</evidence>
<reference evidence="1 2" key="1">
    <citation type="submission" date="2020-08" db="EMBL/GenBank/DDBJ databases">
        <title>Genomic Encyclopedia of Type Strains, Phase IV (KMG-IV): sequencing the most valuable type-strain genomes for metagenomic binning, comparative biology and taxonomic classification.</title>
        <authorList>
            <person name="Goeker M."/>
        </authorList>
    </citation>
    <scope>NUCLEOTIDE SEQUENCE [LARGE SCALE GENOMIC DNA]</scope>
    <source>
        <strain evidence="1 2">DSM 22198</strain>
    </source>
</reference>
<dbReference type="Gene3D" id="3.40.50.1000">
    <property type="entry name" value="HAD superfamily/HAD-like"/>
    <property type="match status" value="1"/>
</dbReference>
<dbReference type="InterPro" id="IPR023214">
    <property type="entry name" value="HAD_sf"/>
</dbReference>
<proteinExistence type="predicted"/>
<accession>A0A7X0AY31</accession>